<feature type="signal peptide" evidence="4">
    <location>
        <begin position="1"/>
        <end position="23"/>
    </location>
</feature>
<keyword evidence="4" id="KW-0732">Signal</keyword>
<evidence type="ECO:0008006" key="7">
    <source>
        <dbReference type="Google" id="ProtNLM"/>
    </source>
</evidence>
<dbReference type="InterPro" id="IPR011042">
    <property type="entry name" value="6-blade_b-propeller_TolB-like"/>
</dbReference>
<accession>A0A060S8Q0</accession>
<protein>
    <recommendedName>
        <fullName evidence="7">Major royal jelly protein</fullName>
    </recommendedName>
</protein>
<proteinExistence type="inferred from homology"/>
<feature type="chain" id="PRO_5001592027" description="Major royal jelly protein" evidence="4">
    <location>
        <begin position="24"/>
        <end position="379"/>
    </location>
</feature>
<dbReference type="PANTHER" id="PTHR10009">
    <property type="entry name" value="PROTEIN YELLOW-RELATED"/>
    <property type="match status" value="1"/>
</dbReference>
<dbReference type="OrthoDB" id="7776143at2759"/>
<comment type="similarity">
    <text evidence="2">Belongs to the major royal jelly protein family.</text>
</comment>
<sequence length="379" mass="41212">MSLKALHAGLLFAAALVAGRVDSSVVFDFPEYPPPLTPPPNQTIADSVATLPTHQTGGDPALERALIHFDTGKFGPPVQLVHAYFNFWPTDTNTPPMFMNTSSPGFSIATDKFILVQSVIVDGKDRIWALDVGRPRVNGSTLPAVPGGPKLIGFHLNGTRFATITFPASVVFADSSLNDVRIDLRGDGFAYLPDSSPQRPGIVVVNLKTRQSWRHLDNHPSVTTQVDLVSFHNGVPTYIHPPISPFATTPFNRFAADGVALSADGDFFYYAPLSARRLFRIPTSFLKVQPSALDPNAILLANQAVQDLGDVGSHLNGLESDDQGFIYLTAPEHNAINRFNPKTGMIEPFVRSPFIQWPDTLAVTSLKSGGNFLYFTCNQ</sequence>
<dbReference type="InterPro" id="IPR017996">
    <property type="entry name" value="MRJP/yellow-related"/>
</dbReference>
<evidence type="ECO:0000256" key="3">
    <source>
        <dbReference type="ARBA" id="ARBA00022525"/>
    </source>
</evidence>
<dbReference type="STRING" id="5643.A0A060S8Q0"/>
<dbReference type="OMA" id="YIHPPIS"/>
<keyword evidence="3" id="KW-0964">Secreted</keyword>
<evidence type="ECO:0000256" key="1">
    <source>
        <dbReference type="ARBA" id="ARBA00004613"/>
    </source>
</evidence>
<dbReference type="PANTHER" id="PTHR10009:SF18">
    <property type="entry name" value="PROTEIN YELLOW-LIKE PROTEIN"/>
    <property type="match status" value="1"/>
</dbReference>
<evidence type="ECO:0000256" key="2">
    <source>
        <dbReference type="ARBA" id="ARBA00009127"/>
    </source>
</evidence>
<dbReference type="Gene3D" id="2.120.10.30">
    <property type="entry name" value="TolB, C-terminal domain"/>
    <property type="match status" value="1"/>
</dbReference>
<dbReference type="Proteomes" id="UP000029665">
    <property type="component" value="Unassembled WGS sequence"/>
</dbReference>
<dbReference type="HOGENOM" id="CLU_031076_0_2_1"/>
<comment type="caution">
    <text evidence="5">The sequence shown here is derived from an EMBL/GenBank/DDBJ whole genome shotgun (WGS) entry which is preliminary data.</text>
</comment>
<evidence type="ECO:0000313" key="5">
    <source>
        <dbReference type="EMBL" id="CDO70631.1"/>
    </source>
</evidence>
<comment type="subcellular location">
    <subcellularLocation>
        <location evidence="1">Secreted</location>
    </subcellularLocation>
</comment>
<gene>
    <name evidence="5" type="ORF">BN946_scf184748.g29</name>
</gene>
<dbReference type="EMBL" id="CCBP010000088">
    <property type="protein sequence ID" value="CDO70631.1"/>
    <property type="molecule type" value="Genomic_DNA"/>
</dbReference>
<dbReference type="AlphaFoldDB" id="A0A060S8Q0"/>
<organism evidence="5 6">
    <name type="scientific">Pycnoporus cinnabarinus</name>
    <name type="common">Cinnabar-red polypore</name>
    <name type="synonym">Trametes cinnabarina</name>
    <dbReference type="NCBI Taxonomy" id="5643"/>
    <lineage>
        <taxon>Eukaryota</taxon>
        <taxon>Fungi</taxon>
        <taxon>Dikarya</taxon>
        <taxon>Basidiomycota</taxon>
        <taxon>Agaricomycotina</taxon>
        <taxon>Agaricomycetes</taxon>
        <taxon>Polyporales</taxon>
        <taxon>Polyporaceae</taxon>
        <taxon>Trametes</taxon>
    </lineage>
</organism>
<dbReference type="Pfam" id="PF03022">
    <property type="entry name" value="MRJP"/>
    <property type="match status" value="1"/>
</dbReference>
<evidence type="ECO:0000313" key="6">
    <source>
        <dbReference type="Proteomes" id="UP000029665"/>
    </source>
</evidence>
<reference evidence="5" key="1">
    <citation type="submission" date="2014-01" db="EMBL/GenBank/DDBJ databases">
        <title>The genome of the white-rot fungus Pycnoporus cinnabarinus: a basidiomycete model with a versatile arsenal for lignocellulosic biomass breakdown.</title>
        <authorList>
            <person name="Levasseur A."/>
            <person name="Lomascolo A."/>
            <person name="Ruiz-Duenas F.J."/>
            <person name="Uzan E."/>
            <person name="Piumi F."/>
            <person name="Kues U."/>
            <person name="Ram A.F.J."/>
            <person name="Murat C."/>
            <person name="Haon M."/>
            <person name="Benoit I."/>
            <person name="Arfi Y."/>
            <person name="Chevret D."/>
            <person name="Drula E."/>
            <person name="Kwon M.J."/>
            <person name="Gouret P."/>
            <person name="Lesage-Meessen L."/>
            <person name="Lombard V."/>
            <person name="Mariette J."/>
            <person name="Noirot C."/>
            <person name="Park J."/>
            <person name="Patyshakuliyeva A."/>
            <person name="Wieneger R.A.B."/>
            <person name="Wosten H.A.B."/>
            <person name="Martin F."/>
            <person name="Coutinho P.M."/>
            <person name="de Vries R."/>
            <person name="Martinez A.T."/>
            <person name="Klopp C."/>
            <person name="Pontarotti P."/>
            <person name="Henrissat B."/>
            <person name="Record E."/>
        </authorList>
    </citation>
    <scope>NUCLEOTIDE SEQUENCE [LARGE SCALE GENOMIC DNA]</scope>
    <source>
        <strain evidence="5">BRFM137</strain>
    </source>
</reference>
<dbReference type="SUPFAM" id="SSF63829">
    <property type="entry name" value="Calcium-dependent phosphotriesterase"/>
    <property type="match status" value="1"/>
</dbReference>
<evidence type="ECO:0000256" key="4">
    <source>
        <dbReference type="SAM" id="SignalP"/>
    </source>
</evidence>
<dbReference type="GO" id="GO:0005576">
    <property type="term" value="C:extracellular region"/>
    <property type="evidence" value="ECO:0007669"/>
    <property type="project" value="UniProtKB-SubCell"/>
</dbReference>
<name>A0A060S8Q0_PYCCI</name>
<keyword evidence="6" id="KW-1185">Reference proteome</keyword>